<reference evidence="1" key="1">
    <citation type="journal article" date="2019" name="Sci. Rep.">
        <title>Draft genome of Tanacetum cinerariifolium, the natural source of mosquito coil.</title>
        <authorList>
            <person name="Yamashiro T."/>
            <person name="Shiraishi A."/>
            <person name="Satake H."/>
            <person name="Nakayama K."/>
        </authorList>
    </citation>
    <scope>NUCLEOTIDE SEQUENCE</scope>
</reference>
<organism evidence="1">
    <name type="scientific">Tanacetum cinerariifolium</name>
    <name type="common">Dalmatian daisy</name>
    <name type="synonym">Chrysanthemum cinerariifolium</name>
    <dbReference type="NCBI Taxonomy" id="118510"/>
    <lineage>
        <taxon>Eukaryota</taxon>
        <taxon>Viridiplantae</taxon>
        <taxon>Streptophyta</taxon>
        <taxon>Embryophyta</taxon>
        <taxon>Tracheophyta</taxon>
        <taxon>Spermatophyta</taxon>
        <taxon>Magnoliopsida</taxon>
        <taxon>eudicotyledons</taxon>
        <taxon>Gunneridae</taxon>
        <taxon>Pentapetalae</taxon>
        <taxon>asterids</taxon>
        <taxon>campanulids</taxon>
        <taxon>Asterales</taxon>
        <taxon>Asteraceae</taxon>
        <taxon>Asteroideae</taxon>
        <taxon>Anthemideae</taxon>
        <taxon>Anthemidinae</taxon>
        <taxon>Tanacetum</taxon>
    </lineage>
</organism>
<dbReference type="AlphaFoldDB" id="A0A699XG80"/>
<proteinExistence type="predicted"/>
<gene>
    <name evidence="1" type="ORF">Tci_927473</name>
</gene>
<protein>
    <submittedName>
        <fullName evidence="1">Reverse transcriptase domain-containing protein</fullName>
    </submittedName>
</protein>
<keyword evidence="1" id="KW-0808">Transferase</keyword>
<keyword evidence="1" id="KW-0695">RNA-directed DNA polymerase</keyword>
<evidence type="ECO:0000313" key="1">
    <source>
        <dbReference type="EMBL" id="GFD55504.1"/>
    </source>
</evidence>
<dbReference type="GO" id="GO:0003964">
    <property type="term" value="F:RNA-directed DNA polymerase activity"/>
    <property type="evidence" value="ECO:0007669"/>
    <property type="project" value="UniProtKB-KW"/>
</dbReference>
<feature type="non-terminal residue" evidence="1">
    <location>
        <position position="1"/>
    </location>
</feature>
<comment type="caution">
    <text evidence="1">The sequence shown here is derived from an EMBL/GenBank/DDBJ whole genome shotgun (WGS) entry which is preliminary data.</text>
</comment>
<dbReference type="EMBL" id="BKCJ011818828">
    <property type="protein sequence ID" value="GFD55504.1"/>
    <property type="molecule type" value="Genomic_DNA"/>
</dbReference>
<keyword evidence="1" id="KW-0548">Nucleotidyltransferase</keyword>
<sequence length="64" mass="7608">EIQNMEFEYWNLKVKGIDLLNYNHRFQELALMYDRMFPEESAKVERYIGGLLDMIHGSVKASKP</sequence>
<name>A0A699XG80_TANCI</name>
<accession>A0A699XG80</accession>